<comment type="caution">
    <text evidence="9">The sequence shown here is derived from an EMBL/GenBank/DDBJ whole genome shotgun (WGS) entry which is preliminary data.</text>
</comment>
<dbReference type="InterPro" id="IPR042241">
    <property type="entry name" value="GCP_C_sf"/>
</dbReference>
<dbReference type="EMBL" id="CAJFCJ010000003">
    <property type="protein sequence ID" value="CAD5112991.1"/>
    <property type="molecule type" value="Genomic_DNA"/>
</dbReference>
<evidence type="ECO:0000256" key="6">
    <source>
        <dbReference type="SAM" id="MobiDB-lite"/>
    </source>
</evidence>
<evidence type="ECO:0000256" key="4">
    <source>
        <dbReference type="ARBA" id="ARBA00022701"/>
    </source>
</evidence>
<dbReference type="PROSITE" id="PS50835">
    <property type="entry name" value="IG_LIKE"/>
    <property type="match status" value="2"/>
</dbReference>
<keyword evidence="7" id="KW-0812">Transmembrane</keyword>
<protein>
    <submittedName>
        <fullName evidence="9">DgyrCDS2194</fullName>
    </submittedName>
</protein>
<dbReference type="InterPro" id="IPR040457">
    <property type="entry name" value="GCP_C"/>
</dbReference>
<reference evidence="9 10" key="1">
    <citation type="submission" date="2020-08" db="EMBL/GenBank/DDBJ databases">
        <authorList>
            <person name="Hejnol A."/>
        </authorList>
    </citation>
    <scope>NUCLEOTIDE SEQUENCE [LARGE SCALE GENOMIC DNA]</scope>
</reference>
<dbReference type="GO" id="GO:0005874">
    <property type="term" value="C:microtubule"/>
    <property type="evidence" value="ECO:0007669"/>
    <property type="project" value="UniProtKB-KW"/>
</dbReference>
<dbReference type="GO" id="GO:0043015">
    <property type="term" value="F:gamma-tubulin binding"/>
    <property type="evidence" value="ECO:0007669"/>
    <property type="project" value="InterPro"/>
</dbReference>
<evidence type="ECO:0000259" key="8">
    <source>
        <dbReference type="PROSITE" id="PS50835"/>
    </source>
</evidence>
<feature type="region of interest" description="Disordered" evidence="6">
    <location>
        <begin position="452"/>
        <end position="475"/>
    </location>
</feature>
<feature type="transmembrane region" description="Helical" evidence="7">
    <location>
        <begin position="234"/>
        <end position="256"/>
    </location>
</feature>
<evidence type="ECO:0000256" key="3">
    <source>
        <dbReference type="ARBA" id="ARBA00022490"/>
    </source>
</evidence>
<keyword evidence="10" id="KW-1185">Reference proteome</keyword>
<dbReference type="InterPro" id="IPR036179">
    <property type="entry name" value="Ig-like_dom_sf"/>
</dbReference>
<dbReference type="Gene3D" id="1.20.120.1900">
    <property type="entry name" value="Gamma-tubulin complex, C-terminal domain"/>
    <property type="match status" value="1"/>
</dbReference>
<evidence type="ECO:0000256" key="2">
    <source>
        <dbReference type="ARBA" id="ARBA00010337"/>
    </source>
</evidence>
<dbReference type="GO" id="GO:0031122">
    <property type="term" value="P:cytoplasmic microtubule organization"/>
    <property type="evidence" value="ECO:0007669"/>
    <property type="project" value="TreeGrafter"/>
</dbReference>
<dbReference type="GO" id="GO:0051321">
    <property type="term" value="P:meiotic cell cycle"/>
    <property type="evidence" value="ECO:0007669"/>
    <property type="project" value="TreeGrafter"/>
</dbReference>
<proteinExistence type="inferred from homology"/>
<dbReference type="InterPro" id="IPR003599">
    <property type="entry name" value="Ig_sub"/>
</dbReference>
<dbReference type="GO" id="GO:0000278">
    <property type="term" value="P:mitotic cell cycle"/>
    <property type="evidence" value="ECO:0007669"/>
    <property type="project" value="TreeGrafter"/>
</dbReference>
<comment type="subcellular location">
    <subcellularLocation>
        <location evidence="1">Cytoplasm</location>
        <location evidence="1">Cytoskeleton</location>
    </subcellularLocation>
</comment>
<evidence type="ECO:0000256" key="5">
    <source>
        <dbReference type="ARBA" id="ARBA00023212"/>
    </source>
</evidence>
<dbReference type="GO" id="GO:0000930">
    <property type="term" value="C:gamma-tubulin complex"/>
    <property type="evidence" value="ECO:0007669"/>
    <property type="project" value="TreeGrafter"/>
</dbReference>
<dbReference type="SUPFAM" id="SSF48726">
    <property type="entry name" value="Immunoglobulin"/>
    <property type="match status" value="1"/>
</dbReference>
<dbReference type="AlphaFoldDB" id="A0A7I8V9R9"/>
<organism evidence="9 10">
    <name type="scientific">Dimorphilus gyrociliatus</name>
    <dbReference type="NCBI Taxonomy" id="2664684"/>
    <lineage>
        <taxon>Eukaryota</taxon>
        <taxon>Metazoa</taxon>
        <taxon>Spiralia</taxon>
        <taxon>Lophotrochozoa</taxon>
        <taxon>Annelida</taxon>
        <taxon>Polychaeta</taxon>
        <taxon>Polychaeta incertae sedis</taxon>
        <taxon>Dinophilidae</taxon>
        <taxon>Dimorphilus</taxon>
    </lineage>
</organism>
<dbReference type="GO" id="GO:0051011">
    <property type="term" value="F:microtubule minus-end binding"/>
    <property type="evidence" value="ECO:0007669"/>
    <property type="project" value="TreeGrafter"/>
</dbReference>
<keyword evidence="3" id="KW-0963">Cytoplasm</keyword>
<dbReference type="InterPro" id="IPR007110">
    <property type="entry name" value="Ig-like_dom"/>
</dbReference>
<sequence length="1205" mass="138782">MFTDGTSAYMKRISSPKFINKQNNKTRKVRENQYVMLDCSTRAEPKAKIEWYREDTLLEEEKDEDYLKLENVKREDSGKYKCKVSNVLGKTVRSWSLQVGPNYFRNEELGDIKFLASERQLFVNRWEDAEFKCQIRLTNPRASKPKMEWAKVSSRTININSPRDAILSSPIKLCNTTLLTRKNNVFMNSLHLRSVDYENAGFYACIIKLGSADIELQLFELKIEQVNEDNSTRIILIATISGAVLFLLIFTFACIYNKHRNKTGHPSNRSTKSSSSGSTCVYKKCTPTPPPHQNIMLNYYKQQQQPDFGLISYHTISSNDGSYNSRDRDSIGKLYSNILEQIQKSQQLASDTNEIQVVERIKKKFVRKSKTREASNFQDFYRKLRNETTIKNRGSLLCFLECLSRLSETTHSQKFHFSTGVLSRPTSTPNQNPNLFKTPASVNQHQIHSTLSSGISSIGGRTNETTPTPRSHPPSYWRTPAAQQFHGQNPTFQYRSSSDHYTTQQLTFGSTPGNASTKAAGDPYYGSKTEETTTKAHIERPNKKSGDSSIISEAALIKDLIYNLQGIDGKYIKFDVNAAAFRPSKIADISTSRKDIVSKISECGWLYLKVRKYTDLRSLEKSFGLVGQCFCAALNNELTEFYHLVAVLDSQALQDEDQGVTVGEGVLTLRRLLLWSYEPLVRLRSLAALVDVCQGKKGGSLASIIYSYSQHGDVTIKCLMEYLLMKVVQPIFVTIIRWIYEGELQDSYNEFFVSSDPTVKEDKLWHEKYSLRKSMIPSFIPMEQARKILLTGKSINFLHHVCHDETNVRELEAVKLAETHQVETIFRQDSNQIFDRMVETVYEETSTALLEVLQKRYKFLDHLQALRRYLLLGQGDFIRHLMDLLHDDLSKSATSLYLHNLSGVLETAIRGTNAQFDDSDILKRLDVRLLEVSGNEVGWDVFSLDYRVDGPISTVFTPECMIIYLRIFNFLWRAKRMEYALSAIWREQVANARLLRNMPELTEILHNSHMLCSQMIHFVQQMQYYINFEVLECSWEQLLLKVNEAKDLDHVIAAHQEFLDTITCRCLLDVESSKILAELRAIFDQIIIFQLSQRKFYEKTKHELHLRDLFEENMKKRTALNEWGITEAEEEVEMNRRKEFIEKEVKVSSSAVIVLANSYRLMVGGFLSELASHSDQGLTYLSFRLNFNEHYNLKEVENLISKTER</sequence>
<dbReference type="SMART" id="SM00409">
    <property type="entry name" value="IG"/>
    <property type="match status" value="2"/>
</dbReference>
<dbReference type="CDD" id="cd00096">
    <property type="entry name" value="Ig"/>
    <property type="match status" value="1"/>
</dbReference>
<evidence type="ECO:0000313" key="10">
    <source>
        <dbReference type="Proteomes" id="UP000549394"/>
    </source>
</evidence>
<name>A0A7I8V9R9_9ANNE</name>
<evidence type="ECO:0000256" key="7">
    <source>
        <dbReference type="SAM" id="Phobius"/>
    </source>
</evidence>
<accession>A0A7I8V9R9</accession>
<dbReference type="GO" id="GO:0000922">
    <property type="term" value="C:spindle pole"/>
    <property type="evidence" value="ECO:0007669"/>
    <property type="project" value="InterPro"/>
</dbReference>
<dbReference type="Pfam" id="PF17681">
    <property type="entry name" value="GCP_N_terminal"/>
    <property type="match status" value="1"/>
</dbReference>
<dbReference type="GO" id="GO:0051225">
    <property type="term" value="P:spindle assembly"/>
    <property type="evidence" value="ECO:0007669"/>
    <property type="project" value="TreeGrafter"/>
</dbReference>
<dbReference type="InterPro" id="IPR013783">
    <property type="entry name" value="Ig-like_fold"/>
</dbReference>
<keyword evidence="7" id="KW-1133">Transmembrane helix</keyword>
<keyword evidence="7" id="KW-0472">Membrane</keyword>
<feature type="domain" description="Ig-like" evidence="8">
    <location>
        <begin position="16"/>
        <end position="98"/>
    </location>
</feature>
<dbReference type="InterPro" id="IPR041470">
    <property type="entry name" value="GCP_N"/>
</dbReference>
<dbReference type="Pfam" id="PF13927">
    <property type="entry name" value="Ig_3"/>
    <property type="match status" value="1"/>
</dbReference>
<dbReference type="InterPro" id="IPR007259">
    <property type="entry name" value="GCP"/>
</dbReference>
<keyword evidence="5" id="KW-0206">Cytoskeleton</keyword>
<evidence type="ECO:0000313" key="9">
    <source>
        <dbReference type="EMBL" id="CAD5112991.1"/>
    </source>
</evidence>
<feature type="compositionally biased region" description="Basic and acidic residues" evidence="6">
    <location>
        <begin position="528"/>
        <end position="545"/>
    </location>
</feature>
<evidence type="ECO:0000256" key="1">
    <source>
        <dbReference type="ARBA" id="ARBA00004245"/>
    </source>
</evidence>
<dbReference type="GO" id="GO:0007020">
    <property type="term" value="P:microtubule nucleation"/>
    <property type="evidence" value="ECO:0007669"/>
    <property type="project" value="InterPro"/>
</dbReference>
<dbReference type="PANTHER" id="PTHR19302">
    <property type="entry name" value="GAMMA TUBULIN COMPLEX PROTEIN"/>
    <property type="match status" value="1"/>
</dbReference>
<dbReference type="InterPro" id="IPR003598">
    <property type="entry name" value="Ig_sub2"/>
</dbReference>
<dbReference type="OrthoDB" id="5860513at2759"/>
<comment type="similarity">
    <text evidence="2">Belongs to the TUBGCP family.</text>
</comment>
<dbReference type="SMART" id="SM00408">
    <property type="entry name" value="IGc2"/>
    <property type="match status" value="1"/>
</dbReference>
<feature type="domain" description="Ig-like" evidence="8">
    <location>
        <begin position="101"/>
        <end position="215"/>
    </location>
</feature>
<dbReference type="Pfam" id="PF04130">
    <property type="entry name" value="GCP_C_terminal"/>
    <property type="match status" value="1"/>
</dbReference>
<feature type="compositionally biased region" description="Polar residues" evidence="6">
    <location>
        <begin position="508"/>
        <end position="517"/>
    </location>
</feature>
<dbReference type="Proteomes" id="UP000549394">
    <property type="component" value="Unassembled WGS sequence"/>
</dbReference>
<dbReference type="Gene3D" id="2.60.40.10">
    <property type="entry name" value="Immunoglobulins"/>
    <property type="match status" value="2"/>
</dbReference>
<gene>
    <name evidence="9" type="ORF">DGYR_LOCUS2044</name>
</gene>
<keyword evidence="4" id="KW-0493">Microtubule</keyword>
<dbReference type="PANTHER" id="PTHR19302:SF14">
    <property type="entry name" value="GAMMA-TUBULIN COMPLEX COMPONENT 3"/>
    <property type="match status" value="1"/>
</dbReference>
<feature type="region of interest" description="Disordered" evidence="6">
    <location>
        <begin position="508"/>
        <end position="545"/>
    </location>
</feature>